<keyword evidence="3" id="KW-1185">Reference proteome</keyword>
<protein>
    <recommendedName>
        <fullName evidence="1">DUF6671 domain-containing protein</fullName>
    </recommendedName>
</protein>
<comment type="caution">
    <text evidence="2">The sequence shown here is derived from an EMBL/GenBank/DDBJ whole genome shotgun (WGS) entry which is preliminary data.</text>
</comment>
<dbReference type="Pfam" id="PF20376">
    <property type="entry name" value="DUF6671"/>
    <property type="match status" value="1"/>
</dbReference>
<dbReference type="InterPro" id="IPR046612">
    <property type="entry name" value="DUF6671"/>
</dbReference>
<proteinExistence type="predicted"/>
<reference evidence="2 3" key="1">
    <citation type="submission" date="2018-02" db="EMBL/GenBank/DDBJ databases">
        <title>Discovery of a pederin family compound in a non-symbiotic bloom-forming cyanobacterium.</title>
        <authorList>
            <person name="Kust A."/>
            <person name="Mares J."/>
            <person name="Jokela J."/>
            <person name="Urajova P."/>
            <person name="Hajek J."/>
            <person name="Saurav K."/>
            <person name="Voracova K."/>
            <person name="Fewer D.P."/>
            <person name="Haapaniemi E."/>
            <person name="Permi P."/>
            <person name="Rehakova K."/>
            <person name="Sivonen K."/>
            <person name="Hrouzek P."/>
        </authorList>
    </citation>
    <scope>NUCLEOTIDE SEQUENCE [LARGE SCALE GENOMIC DNA]</scope>
    <source>
        <strain evidence="2 3">CHARLIE-1</strain>
    </source>
</reference>
<feature type="domain" description="DUF6671" evidence="1">
    <location>
        <begin position="66"/>
        <end position="286"/>
    </location>
</feature>
<dbReference type="Proteomes" id="UP000239589">
    <property type="component" value="Unassembled WGS sequence"/>
</dbReference>
<organism evidence="2 3">
    <name type="scientific">Cuspidothrix issatschenkoi CHARLIE-1</name>
    <dbReference type="NCBI Taxonomy" id="2052836"/>
    <lineage>
        <taxon>Bacteria</taxon>
        <taxon>Bacillati</taxon>
        <taxon>Cyanobacteriota</taxon>
        <taxon>Cyanophyceae</taxon>
        <taxon>Nostocales</taxon>
        <taxon>Aphanizomenonaceae</taxon>
        <taxon>Cuspidothrix</taxon>
    </lineage>
</organism>
<name>A0A2S6CPX9_9CYAN</name>
<evidence type="ECO:0000313" key="3">
    <source>
        <dbReference type="Proteomes" id="UP000239589"/>
    </source>
</evidence>
<dbReference type="AlphaFoldDB" id="A0A2S6CPX9"/>
<dbReference type="RefSeq" id="WP_104389266.1">
    <property type="nucleotide sequence ID" value="NZ_PGEM01000167.1"/>
</dbReference>
<dbReference type="OrthoDB" id="9793837at2"/>
<sequence length="286" mass="31919">MIKQLFHNRVAVIATMHHKEKVIAPILEESLGINVIVPENFNSDIFGTFTREIKRPDTQIATAKLKAQKALAMTGETIAIASEGSFAPHPSFPFIYTNREIIVFLDQELDLEILGEVFSTETNFNNQVINSLLEAEEFANKSGFPEHGLVVWFDKNDGDEIEIIKGINTNQKLAKAVNFALNNSPNGKLHIETDMRALYNPTRMKNIALATQDLVQKINSQCPQCSTLGFTITNKIPGLPCEMCSHPSLLTLAVVYKCKKCGFQQQKLFPDGKQFADPSLCEYCNP</sequence>
<evidence type="ECO:0000313" key="2">
    <source>
        <dbReference type="EMBL" id="PPJ61825.1"/>
    </source>
</evidence>
<evidence type="ECO:0000259" key="1">
    <source>
        <dbReference type="Pfam" id="PF20376"/>
    </source>
</evidence>
<gene>
    <name evidence="2" type="ORF">CUN59_18785</name>
</gene>
<accession>A0A2S6CPX9</accession>
<dbReference type="EMBL" id="PGEM01000167">
    <property type="protein sequence ID" value="PPJ61825.1"/>
    <property type="molecule type" value="Genomic_DNA"/>
</dbReference>